<evidence type="ECO:0000259" key="2">
    <source>
        <dbReference type="Pfam" id="PF23097"/>
    </source>
</evidence>
<dbReference type="Proteomes" id="UP001205105">
    <property type="component" value="Unassembled WGS sequence"/>
</dbReference>
<dbReference type="InterPro" id="IPR036322">
    <property type="entry name" value="WD40_repeat_dom_sf"/>
</dbReference>
<dbReference type="Gene3D" id="2.130.10.10">
    <property type="entry name" value="YVTN repeat-like/Quinoprotein amine dehydrogenase"/>
    <property type="match status" value="1"/>
</dbReference>
<dbReference type="InterPro" id="IPR056551">
    <property type="entry name" value="Beta-prop_NOL10_N"/>
</dbReference>
<feature type="domain" description="Nucleolar protein 10-like N-terminal" evidence="3">
    <location>
        <begin position="4"/>
        <end position="367"/>
    </location>
</feature>
<feature type="domain" description="Nucleolar protein 10-like second" evidence="2">
    <location>
        <begin position="371"/>
        <end position="419"/>
    </location>
</feature>
<reference evidence="4" key="1">
    <citation type="submission" date="2020-11" db="EMBL/GenBank/DDBJ databases">
        <title>Chlorella ohadii genome sequencing and assembly.</title>
        <authorList>
            <person name="Murik O."/>
            <person name="Treves H."/>
            <person name="Kedem I."/>
            <person name="Shotland Y."/>
            <person name="Kaplan A."/>
        </authorList>
    </citation>
    <scope>NUCLEOTIDE SEQUENCE</scope>
    <source>
        <strain evidence="4">1</strain>
    </source>
</reference>
<feature type="region of interest" description="Disordered" evidence="1">
    <location>
        <begin position="468"/>
        <end position="495"/>
    </location>
</feature>
<evidence type="ECO:0000313" key="5">
    <source>
        <dbReference type="Proteomes" id="UP001205105"/>
    </source>
</evidence>
<keyword evidence="5" id="KW-1185">Reference proteome</keyword>
<dbReference type="InterPro" id="IPR040382">
    <property type="entry name" value="NOL10/Enp2"/>
</dbReference>
<dbReference type="GO" id="GO:0032040">
    <property type="term" value="C:small-subunit processome"/>
    <property type="evidence" value="ECO:0007669"/>
    <property type="project" value="TreeGrafter"/>
</dbReference>
<dbReference type="SMART" id="SM00320">
    <property type="entry name" value="WD40"/>
    <property type="match status" value="4"/>
</dbReference>
<sequence length="495" mass="54687">MALKVSAPDGVKVYTVSGGKNIPAWLSDKKKKALRKDEEYRRRIELIQDFEFPAGCQRIKVTPDGQYIFASGYHPPQMRCYDVSQLSMKFDRHLDAEIVDFQILSEDYSKAVFLCADRSVCFHARFGAYYKTRVPKFGRDLAYCPFSAELLVAASAPEVYRLNLAEGRFLAPLQSRSPAVNACGISPAHGLLACAGEDGALECFDLRQRDSLGWLDAAAAAGARGQPLTALRFDDSGMHMAVGTGNGLVALFDLRSQRPMVVKDHMYDSKIVDIKFHSSINGRAGQHVVSSDRHIIKVWEADSGEGFTNIEPGDADINDVCIWPRSGLIMVGCDSARMRAYFVPGLGPAPKWCSFLESLTEELEEKVNPTVYDDYRFVTRADLEKLGLTHLVGTPLLRAYMHGFFIDNRLYGKAKAIADPFAYDAYRQKRVQQKLDEERRSRISLVKKLPKVNAQAAARILAEQAGLDTGEEGGKKKKKAAATGQPTLLEASGGG</sequence>
<gene>
    <name evidence="4" type="ORF">COHA_001310</name>
</gene>
<evidence type="ECO:0000259" key="3">
    <source>
        <dbReference type="Pfam" id="PF23098"/>
    </source>
</evidence>
<evidence type="ECO:0008006" key="6">
    <source>
        <dbReference type="Google" id="ProtNLM"/>
    </source>
</evidence>
<accession>A0AAD5H8I7</accession>
<dbReference type="Pfam" id="PF23097">
    <property type="entry name" value="NOL10_2nd"/>
    <property type="match status" value="1"/>
</dbReference>
<dbReference type="InterPro" id="IPR015943">
    <property type="entry name" value="WD40/YVTN_repeat-like_dom_sf"/>
</dbReference>
<dbReference type="GO" id="GO:0030686">
    <property type="term" value="C:90S preribosome"/>
    <property type="evidence" value="ECO:0007669"/>
    <property type="project" value="TreeGrafter"/>
</dbReference>
<comment type="caution">
    <text evidence="4">The sequence shown here is derived from an EMBL/GenBank/DDBJ whole genome shotgun (WGS) entry which is preliminary data.</text>
</comment>
<proteinExistence type="predicted"/>
<dbReference type="PANTHER" id="PTHR14927:SF0">
    <property type="entry name" value="NUCLEOLAR PROTEIN 10"/>
    <property type="match status" value="1"/>
</dbReference>
<dbReference type="AlphaFoldDB" id="A0AAD5H8I7"/>
<dbReference type="EMBL" id="JADXDR010000020">
    <property type="protein sequence ID" value="KAI7845268.1"/>
    <property type="molecule type" value="Genomic_DNA"/>
</dbReference>
<dbReference type="PANTHER" id="PTHR14927">
    <property type="entry name" value="NUCLEOLAR PROTEIN 10"/>
    <property type="match status" value="1"/>
</dbReference>
<organism evidence="4 5">
    <name type="scientific">Chlorella ohadii</name>
    <dbReference type="NCBI Taxonomy" id="2649997"/>
    <lineage>
        <taxon>Eukaryota</taxon>
        <taxon>Viridiplantae</taxon>
        <taxon>Chlorophyta</taxon>
        <taxon>core chlorophytes</taxon>
        <taxon>Trebouxiophyceae</taxon>
        <taxon>Chlorellales</taxon>
        <taxon>Chlorellaceae</taxon>
        <taxon>Chlorella clade</taxon>
        <taxon>Chlorella</taxon>
    </lineage>
</organism>
<dbReference type="Pfam" id="PF23098">
    <property type="entry name" value="Beta-prop_NOL10_N"/>
    <property type="match status" value="1"/>
</dbReference>
<dbReference type="InterPro" id="IPR001680">
    <property type="entry name" value="WD40_rpt"/>
</dbReference>
<evidence type="ECO:0000313" key="4">
    <source>
        <dbReference type="EMBL" id="KAI7845268.1"/>
    </source>
</evidence>
<protein>
    <recommendedName>
        <fullName evidence="6">Nucleolar protein 10</fullName>
    </recommendedName>
</protein>
<dbReference type="SUPFAM" id="SSF50978">
    <property type="entry name" value="WD40 repeat-like"/>
    <property type="match status" value="1"/>
</dbReference>
<evidence type="ECO:0000256" key="1">
    <source>
        <dbReference type="SAM" id="MobiDB-lite"/>
    </source>
</evidence>
<dbReference type="InterPro" id="IPR056550">
    <property type="entry name" value="NOL10_2nd"/>
</dbReference>
<name>A0AAD5H8I7_9CHLO</name>
<dbReference type="GO" id="GO:0000462">
    <property type="term" value="P:maturation of SSU-rRNA from tricistronic rRNA transcript (SSU-rRNA, 5.8S rRNA, LSU-rRNA)"/>
    <property type="evidence" value="ECO:0007669"/>
    <property type="project" value="TreeGrafter"/>
</dbReference>